<keyword evidence="3" id="KW-1185">Reference proteome</keyword>
<comment type="caution">
    <text evidence="2">The sequence shown here is derived from an EMBL/GenBank/DDBJ whole genome shotgun (WGS) entry which is preliminary data.</text>
</comment>
<evidence type="ECO:0000313" key="2">
    <source>
        <dbReference type="EMBL" id="MQM27372.1"/>
    </source>
</evidence>
<name>A0A6L5GCG5_9ACTN</name>
<organism evidence="2 3">
    <name type="scientific">Glycomyces albidus</name>
    <dbReference type="NCBI Taxonomy" id="2656774"/>
    <lineage>
        <taxon>Bacteria</taxon>
        <taxon>Bacillati</taxon>
        <taxon>Actinomycetota</taxon>
        <taxon>Actinomycetes</taxon>
        <taxon>Glycomycetales</taxon>
        <taxon>Glycomycetaceae</taxon>
        <taxon>Glycomyces</taxon>
    </lineage>
</organism>
<dbReference type="RefSeq" id="WP_153026507.1">
    <property type="nucleotide sequence ID" value="NZ_WIAO01000023.1"/>
</dbReference>
<feature type="chain" id="PRO_5039563622" evidence="1">
    <location>
        <begin position="21"/>
        <end position="215"/>
    </location>
</feature>
<dbReference type="AlphaFoldDB" id="A0A6L5GCG5"/>
<protein>
    <submittedName>
        <fullName evidence="2">Uncharacterized protein</fullName>
    </submittedName>
</protein>
<evidence type="ECO:0000313" key="3">
    <source>
        <dbReference type="Proteomes" id="UP000477750"/>
    </source>
</evidence>
<dbReference type="PROSITE" id="PS51257">
    <property type="entry name" value="PROKAR_LIPOPROTEIN"/>
    <property type="match status" value="1"/>
</dbReference>
<feature type="signal peptide" evidence="1">
    <location>
        <begin position="1"/>
        <end position="20"/>
    </location>
</feature>
<accession>A0A6L5GCG5</accession>
<reference evidence="2 3" key="1">
    <citation type="submission" date="2019-10" db="EMBL/GenBank/DDBJ databases">
        <title>Glycomyces albidus sp. nov., a novel actinomycete isolated from rhizosphere soil of wheat (Triticum aestivum L.).</title>
        <authorList>
            <person name="Qian L."/>
        </authorList>
    </citation>
    <scope>NUCLEOTIDE SEQUENCE [LARGE SCALE GENOMIC DNA]</scope>
    <source>
        <strain evidence="2 3">NEAU-7082</strain>
    </source>
</reference>
<sequence length="215" mass="22703">MNAIRRWHRLLPAAALFALAACGQGTDSGGAGDGSGIATADEDTVYQGSITVLQDPARDGAGLCAVVAESYPPQCEGLPVTGWDWDAVPHEEANGVRWGVYIVTGTFDGKAFTLTEEALSIEEVDMADYPHLQYTEPEFGDPAEDLSAAELEAIADELADRFPALVFGGYADEEHGAAVVDTLLVSPELEAYAAEHYPEDTVVFSAGLKPIGQQG</sequence>
<dbReference type="EMBL" id="WIAO01000023">
    <property type="protein sequence ID" value="MQM27372.1"/>
    <property type="molecule type" value="Genomic_DNA"/>
</dbReference>
<dbReference type="Proteomes" id="UP000477750">
    <property type="component" value="Unassembled WGS sequence"/>
</dbReference>
<keyword evidence="1" id="KW-0732">Signal</keyword>
<gene>
    <name evidence="2" type="ORF">GFD30_17600</name>
</gene>
<evidence type="ECO:0000256" key="1">
    <source>
        <dbReference type="SAM" id="SignalP"/>
    </source>
</evidence>
<proteinExistence type="predicted"/>